<comment type="caution">
    <text evidence="2">The sequence shown here is derived from an EMBL/GenBank/DDBJ whole genome shotgun (WGS) entry which is preliminary data.</text>
</comment>
<keyword evidence="1" id="KW-0812">Transmembrane</keyword>
<feature type="transmembrane region" description="Helical" evidence="1">
    <location>
        <begin position="116"/>
        <end position="136"/>
    </location>
</feature>
<dbReference type="EMBL" id="MJIC01000014">
    <property type="protein sequence ID" value="OFI33901.1"/>
    <property type="molecule type" value="Genomic_DNA"/>
</dbReference>
<dbReference type="Proteomes" id="UP000176037">
    <property type="component" value="Unassembled WGS sequence"/>
</dbReference>
<dbReference type="RefSeq" id="WP_070176828.1">
    <property type="nucleotide sequence ID" value="NZ_BMJR01000003.1"/>
</dbReference>
<protein>
    <recommendedName>
        <fullName evidence="4">MotA/TolQ/ExbB proton channel domain-containing protein</fullName>
    </recommendedName>
</protein>
<keyword evidence="1" id="KW-1133">Transmembrane helix</keyword>
<dbReference type="AlphaFoldDB" id="A0A1E8FDA3"/>
<evidence type="ECO:0000313" key="2">
    <source>
        <dbReference type="EMBL" id="OFI33901.1"/>
    </source>
</evidence>
<evidence type="ECO:0000313" key="3">
    <source>
        <dbReference type="Proteomes" id="UP000176037"/>
    </source>
</evidence>
<feature type="transmembrane region" description="Helical" evidence="1">
    <location>
        <begin position="164"/>
        <end position="183"/>
    </location>
</feature>
<evidence type="ECO:0008006" key="4">
    <source>
        <dbReference type="Google" id="ProtNLM"/>
    </source>
</evidence>
<evidence type="ECO:0000256" key="1">
    <source>
        <dbReference type="SAM" id="Phobius"/>
    </source>
</evidence>
<proteinExistence type="predicted"/>
<name>A0A1E8FDA3_9ALTE</name>
<sequence length="693" mass="77384">MDFVLNAFFQVDSLTKSILIFVGLLFFLGVIAQVKHYFSSLGKLKHYQEISDTLDEDDVIRVQSLTTIQQDWVKQHLILNTENDWLVAKKHNGRFLTLGSIASSMIPLPTPHGKNLPALLTSIGVAGTFLGITVGLSEFNFNGVDQGTASLLQSASQLLDGMKTAFYTSLAGLAGSAIIMIIMQSFNAHLRRRVESINLSLQKNLAQSSGLEYLKQIAEREQDHQLLEAQKKSSDAMVEVSSQISQLLGGLQGIGKSLDGEKMAEQIATAIDKTMQSSVAPVLTEFKQELETLRKIKEDNQQELLTNLVNTIKQELIQPVTEELSKTTEAVNASNSVSEKLNTNVENVLTNMAQTVETIDRFNQDTMSKLQEFAQSLRTVLEGFKEDTKGTMQDITQRVHDVLKLSEEGMASQRTAFEASASKASEAFKGMGEQLGQALENRAKTEKALFEATEQRIENLLHQTSKSFEEQNSVLRATGEEASALMQNAKQELQEGLGDIDTKVTNMSQTVQRELESFRVQYQQNLTEFFNDQNNLLEDTLGKQANNLVDVVNRFKDVFEEEYKTRHTLLQDLAEQHSHLQKSAATIEKLVKAIGLTEASSFSELQDIAHTMGRHIGELKRDYEQASKVFREISEGMPAAMEDYFKQANQSTEVFFREFDEAASKIHNRLSQAADFLVDARLTEIDQKTAEAV</sequence>
<keyword evidence="3" id="KW-1185">Reference proteome</keyword>
<reference evidence="2 3" key="1">
    <citation type="submission" date="2016-09" db="EMBL/GenBank/DDBJ databases">
        <title>Alteromonas lipolytica, a new species isolated from sea water.</title>
        <authorList>
            <person name="Wu Y.-H."/>
            <person name="Cheng H."/>
            <person name="Xu X.-W."/>
        </authorList>
    </citation>
    <scope>NUCLEOTIDE SEQUENCE [LARGE SCALE GENOMIC DNA]</scope>
    <source>
        <strain evidence="2 3">JW12</strain>
    </source>
</reference>
<dbReference type="OrthoDB" id="9798009at2"/>
<gene>
    <name evidence="2" type="ORF">BFC17_20265</name>
</gene>
<accession>A0A1E8FDA3</accession>
<dbReference type="STRING" id="1856405.BFC17_20265"/>
<feature type="transmembrane region" description="Helical" evidence="1">
    <location>
        <begin position="18"/>
        <end position="38"/>
    </location>
</feature>
<organism evidence="2 3">
    <name type="scientific">Alteromonas lipolytica</name>
    <dbReference type="NCBI Taxonomy" id="1856405"/>
    <lineage>
        <taxon>Bacteria</taxon>
        <taxon>Pseudomonadati</taxon>
        <taxon>Pseudomonadota</taxon>
        <taxon>Gammaproteobacteria</taxon>
        <taxon>Alteromonadales</taxon>
        <taxon>Alteromonadaceae</taxon>
        <taxon>Alteromonas/Salinimonas group</taxon>
        <taxon>Alteromonas</taxon>
    </lineage>
</organism>
<keyword evidence="1" id="KW-0472">Membrane</keyword>